<proteinExistence type="predicted"/>
<accession>A0AA36GHA7</accession>
<keyword evidence="1" id="KW-0732">Signal</keyword>
<feature type="domain" description="C2H2-type" evidence="2">
    <location>
        <begin position="55"/>
        <end position="77"/>
    </location>
</feature>
<sequence length="125" mass="14224">MLFKMLLLCLILLDVDVAATGCNFLSCVWKPGNKDDNPYTIGGSTKNYRKRDKKCDKLCSKAIPCDSSWSLHNNRVHTRAYDYCSCHRDCMIFLGALYNPHNAAQNQTRQSKNKIMLAISAFKLK</sequence>
<dbReference type="AlphaFoldDB" id="A0AA36GHA7"/>
<dbReference type="InterPro" id="IPR013087">
    <property type="entry name" value="Znf_C2H2_type"/>
</dbReference>
<reference evidence="3" key="1">
    <citation type="submission" date="2023-07" db="EMBL/GenBank/DDBJ databases">
        <authorList>
            <consortium name="CYATHOMIX"/>
        </authorList>
    </citation>
    <scope>NUCLEOTIDE SEQUENCE</scope>
    <source>
        <strain evidence="3">N/A</strain>
    </source>
</reference>
<feature type="signal peptide" evidence="1">
    <location>
        <begin position="1"/>
        <end position="19"/>
    </location>
</feature>
<protein>
    <recommendedName>
        <fullName evidence="2">C2H2-type domain-containing protein</fullName>
    </recommendedName>
</protein>
<evidence type="ECO:0000313" key="3">
    <source>
        <dbReference type="EMBL" id="CAJ0588321.1"/>
    </source>
</evidence>
<gene>
    <name evidence="3" type="ORF">CYNAS_LOCUS304</name>
</gene>
<organism evidence="3 4">
    <name type="scientific">Cylicocyclus nassatus</name>
    <name type="common">Nematode worm</name>
    <dbReference type="NCBI Taxonomy" id="53992"/>
    <lineage>
        <taxon>Eukaryota</taxon>
        <taxon>Metazoa</taxon>
        <taxon>Ecdysozoa</taxon>
        <taxon>Nematoda</taxon>
        <taxon>Chromadorea</taxon>
        <taxon>Rhabditida</taxon>
        <taxon>Rhabditina</taxon>
        <taxon>Rhabditomorpha</taxon>
        <taxon>Strongyloidea</taxon>
        <taxon>Strongylidae</taxon>
        <taxon>Cylicocyclus</taxon>
    </lineage>
</organism>
<keyword evidence="4" id="KW-1185">Reference proteome</keyword>
<dbReference type="Proteomes" id="UP001176961">
    <property type="component" value="Unassembled WGS sequence"/>
</dbReference>
<name>A0AA36GHA7_CYLNA</name>
<dbReference type="PROSITE" id="PS00028">
    <property type="entry name" value="ZINC_FINGER_C2H2_1"/>
    <property type="match status" value="1"/>
</dbReference>
<dbReference type="EMBL" id="CATQJL010000001">
    <property type="protein sequence ID" value="CAJ0588321.1"/>
    <property type="molecule type" value="Genomic_DNA"/>
</dbReference>
<feature type="chain" id="PRO_5041292384" description="C2H2-type domain-containing protein" evidence="1">
    <location>
        <begin position="20"/>
        <end position="125"/>
    </location>
</feature>
<evidence type="ECO:0000256" key="1">
    <source>
        <dbReference type="SAM" id="SignalP"/>
    </source>
</evidence>
<evidence type="ECO:0000313" key="4">
    <source>
        <dbReference type="Proteomes" id="UP001176961"/>
    </source>
</evidence>
<evidence type="ECO:0000259" key="2">
    <source>
        <dbReference type="PROSITE" id="PS00028"/>
    </source>
</evidence>
<comment type="caution">
    <text evidence="3">The sequence shown here is derived from an EMBL/GenBank/DDBJ whole genome shotgun (WGS) entry which is preliminary data.</text>
</comment>